<evidence type="ECO:0000256" key="3">
    <source>
        <dbReference type="ARBA" id="ARBA00022692"/>
    </source>
</evidence>
<accession>A0A2P7S654</accession>
<organism evidence="7 8">
    <name type="scientific">Pseudaminobacter soli</name>
    <name type="common">ex Li et al. 2025</name>
    <dbReference type="NCBI Taxonomy" id="1295366"/>
    <lineage>
        <taxon>Bacteria</taxon>
        <taxon>Pseudomonadati</taxon>
        <taxon>Pseudomonadota</taxon>
        <taxon>Alphaproteobacteria</taxon>
        <taxon>Hyphomicrobiales</taxon>
        <taxon>Phyllobacteriaceae</taxon>
        <taxon>Pseudaminobacter</taxon>
    </lineage>
</organism>
<dbReference type="GO" id="GO:0005886">
    <property type="term" value="C:plasma membrane"/>
    <property type="evidence" value="ECO:0007669"/>
    <property type="project" value="UniProtKB-SubCell"/>
</dbReference>
<name>A0A2P7S654_9HYPH</name>
<dbReference type="Pfam" id="PF09924">
    <property type="entry name" value="LPG_synthase_C"/>
    <property type="match status" value="1"/>
</dbReference>
<keyword evidence="4" id="KW-1133">Transmembrane helix</keyword>
<protein>
    <recommendedName>
        <fullName evidence="6">Phosphatidylglycerol lysyltransferase C-terminal domain-containing protein</fullName>
    </recommendedName>
</protein>
<keyword evidence="2" id="KW-1003">Cell membrane</keyword>
<evidence type="ECO:0000256" key="2">
    <source>
        <dbReference type="ARBA" id="ARBA00022475"/>
    </source>
</evidence>
<dbReference type="GO" id="GO:0016755">
    <property type="term" value="F:aminoacyltransferase activity"/>
    <property type="evidence" value="ECO:0007669"/>
    <property type="project" value="TreeGrafter"/>
</dbReference>
<keyword evidence="5" id="KW-0472">Membrane</keyword>
<keyword evidence="8" id="KW-1185">Reference proteome</keyword>
<comment type="subcellular location">
    <subcellularLocation>
        <location evidence="1">Cell membrane</location>
        <topology evidence="1">Multi-pass membrane protein</topology>
    </subcellularLocation>
</comment>
<keyword evidence="3" id="KW-0812">Transmembrane</keyword>
<sequence>MRFLRKSFDALFDWRAATVPRMELAFEDRLRLVRRHGDFSLAYSTAIQDDLHYFGDADGYIAFATKMGQHFVLGDPVAAPAERPAYLRRFIEAARTPWFVQIGEETARVLAGLGYRINRAGIDTRLPLPAHDFSGTRNETVRYSERWLFKHGFSIVEDDGSVASHEHVKRLSDSWRAERVVKRWEMRFLNRPFRTSLGEAMRRFVLVDPEGRAVALLDFDPIFSGGEVVGYTTAFKRKFAETTPHAEIGLTKFAVDRFRKEGRGLVTLGLSPLADIRESGFDESHFWRSMFSRAYNSGHINRRIFNLQGQAAFKRRFHGEEEPTYIAFKRATPLEVMALLRLCKAV</sequence>
<evidence type="ECO:0000313" key="8">
    <source>
        <dbReference type="Proteomes" id="UP000240653"/>
    </source>
</evidence>
<evidence type="ECO:0000259" key="6">
    <source>
        <dbReference type="Pfam" id="PF09924"/>
    </source>
</evidence>
<feature type="domain" description="Phosphatidylglycerol lysyltransferase C-terminal" evidence="6">
    <location>
        <begin position="31"/>
        <end position="328"/>
    </location>
</feature>
<evidence type="ECO:0000256" key="5">
    <source>
        <dbReference type="ARBA" id="ARBA00023136"/>
    </source>
</evidence>
<dbReference type="AlphaFoldDB" id="A0A2P7S654"/>
<evidence type="ECO:0000256" key="1">
    <source>
        <dbReference type="ARBA" id="ARBA00004651"/>
    </source>
</evidence>
<evidence type="ECO:0000313" key="7">
    <source>
        <dbReference type="EMBL" id="PSJ57943.1"/>
    </source>
</evidence>
<comment type="caution">
    <text evidence="7">The sequence shown here is derived from an EMBL/GenBank/DDBJ whole genome shotgun (WGS) entry which is preliminary data.</text>
</comment>
<dbReference type="EMBL" id="PXYL01000012">
    <property type="protein sequence ID" value="PSJ57943.1"/>
    <property type="molecule type" value="Genomic_DNA"/>
</dbReference>
<dbReference type="PANTHER" id="PTHR34697">
    <property type="entry name" value="PHOSPHATIDYLGLYCEROL LYSYLTRANSFERASE"/>
    <property type="match status" value="1"/>
</dbReference>
<dbReference type="OrthoDB" id="181459at2"/>
<proteinExistence type="predicted"/>
<dbReference type="GO" id="GO:0055091">
    <property type="term" value="P:phospholipid homeostasis"/>
    <property type="evidence" value="ECO:0007669"/>
    <property type="project" value="TreeGrafter"/>
</dbReference>
<dbReference type="InterPro" id="IPR024320">
    <property type="entry name" value="LPG_synthase_C"/>
</dbReference>
<dbReference type="PANTHER" id="PTHR34697:SF2">
    <property type="entry name" value="PHOSPHATIDYLGLYCEROL LYSYLTRANSFERASE"/>
    <property type="match status" value="1"/>
</dbReference>
<dbReference type="Proteomes" id="UP000240653">
    <property type="component" value="Unassembled WGS sequence"/>
</dbReference>
<evidence type="ECO:0000256" key="4">
    <source>
        <dbReference type="ARBA" id="ARBA00022989"/>
    </source>
</evidence>
<dbReference type="InterPro" id="IPR051211">
    <property type="entry name" value="PG_lysyltransferase"/>
</dbReference>
<gene>
    <name evidence="7" type="ORF">C7I85_21510</name>
</gene>
<dbReference type="RefSeq" id="WP_106726071.1">
    <property type="nucleotide sequence ID" value="NZ_PXYL01000012.1"/>
</dbReference>
<reference evidence="7 8" key="1">
    <citation type="submission" date="2018-03" db="EMBL/GenBank/DDBJ databases">
        <title>The draft genome of Mesorhizobium soli JCM 19897.</title>
        <authorList>
            <person name="Li L."/>
            <person name="Liu L."/>
            <person name="Liang L."/>
            <person name="Wang T."/>
            <person name="Zhang X."/>
        </authorList>
    </citation>
    <scope>NUCLEOTIDE SEQUENCE [LARGE SCALE GENOMIC DNA]</scope>
    <source>
        <strain evidence="7 8">JCM 19897</strain>
    </source>
</reference>